<keyword evidence="12" id="KW-1185">Reference proteome</keyword>
<dbReference type="HAMAP" id="MF_00165">
    <property type="entry name" value="Thymidylate_kinase"/>
    <property type="match status" value="1"/>
</dbReference>
<dbReference type="STRING" id="597456.A0A0L7R523"/>
<dbReference type="GO" id="GO:0004798">
    <property type="term" value="F:dTMP kinase activity"/>
    <property type="evidence" value="ECO:0007669"/>
    <property type="project" value="UniProtKB-EC"/>
</dbReference>
<dbReference type="GO" id="GO:0005634">
    <property type="term" value="C:nucleus"/>
    <property type="evidence" value="ECO:0007669"/>
    <property type="project" value="TreeGrafter"/>
</dbReference>
<dbReference type="GO" id="GO:0006235">
    <property type="term" value="P:dTTP biosynthetic process"/>
    <property type="evidence" value="ECO:0007669"/>
    <property type="project" value="TreeGrafter"/>
</dbReference>
<gene>
    <name evidence="11" type="ORF">WH47_12781</name>
</gene>
<dbReference type="InterPro" id="IPR018095">
    <property type="entry name" value="Thymidylate_kin_CS"/>
</dbReference>
<evidence type="ECO:0000313" key="12">
    <source>
        <dbReference type="Proteomes" id="UP000053825"/>
    </source>
</evidence>
<feature type="domain" description="Thymidylate kinase-like" evidence="10">
    <location>
        <begin position="11"/>
        <end position="187"/>
    </location>
</feature>
<dbReference type="GO" id="GO:0005524">
    <property type="term" value="F:ATP binding"/>
    <property type="evidence" value="ECO:0007669"/>
    <property type="project" value="UniProtKB-KW"/>
</dbReference>
<evidence type="ECO:0000256" key="9">
    <source>
        <dbReference type="ARBA" id="ARBA00022840"/>
    </source>
</evidence>
<dbReference type="GO" id="GO:0005829">
    <property type="term" value="C:cytosol"/>
    <property type="evidence" value="ECO:0007669"/>
    <property type="project" value="TreeGrafter"/>
</dbReference>
<dbReference type="PROSITE" id="PS01331">
    <property type="entry name" value="THYMIDYLATE_KINASE"/>
    <property type="match status" value="1"/>
</dbReference>
<evidence type="ECO:0000256" key="5">
    <source>
        <dbReference type="ARBA" id="ARBA00022679"/>
    </source>
</evidence>
<dbReference type="EMBL" id="KQ414654">
    <property type="protein sequence ID" value="KOC65982.1"/>
    <property type="molecule type" value="Genomic_DNA"/>
</dbReference>
<comment type="pathway">
    <text evidence="1">Pyrimidine metabolism; dTTP biosynthesis.</text>
</comment>
<dbReference type="InterPro" id="IPR039430">
    <property type="entry name" value="Thymidylate_kin-like_dom"/>
</dbReference>
<name>A0A0L7R523_9HYME</name>
<dbReference type="Pfam" id="PF02223">
    <property type="entry name" value="Thymidylate_kin"/>
    <property type="match status" value="1"/>
</dbReference>
<dbReference type="GO" id="GO:0006233">
    <property type="term" value="P:dTDP biosynthetic process"/>
    <property type="evidence" value="ECO:0007669"/>
    <property type="project" value="InterPro"/>
</dbReference>
<dbReference type="PANTHER" id="PTHR10344:SF1">
    <property type="entry name" value="THYMIDYLATE KINASE"/>
    <property type="match status" value="1"/>
</dbReference>
<dbReference type="Gene3D" id="3.40.50.300">
    <property type="entry name" value="P-loop containing nucleotide triphosphate hydrolases"/>
    <property type="match status" value="1"/>
</dbReference>
<reference evidence="11 12" key="1">
    <citation type="submission" date="2015-07" db="EMBL/GenBank/DDBJ databases">
        <title>The genome of Habropoda laboriosa.</title>
        <authorList>
            <person name="Pan H."/>
            <person name="Kapheim K."/>
        </authorList>
    </citation>
    <scope>NUCLEOTIDE SEQUENCE [LARGE SCALE GENOMIC DNA]</scope>
    <source>
        <strain evidence="11">0110345459</strain>
    </source>
</reference>
<sequence length="212" mass="23878">MSVGRGALIVFEGCDRAGKSTQLKMLAEALNKRNIPVEPRAFPNRTTAIGLMLNNFLSTKQELLPEVAHLLFSANRWECKDEMLDTLYSGTTLIVDRYAGSGAAYTAATSGRSLSWCKESDKGLPCPDLVILFEVSEESQRLRSNWGKERFENSKLQHQVACNYRKLIDQTWTVIDSNEDKSLIHSQVLEKVLAVIKCVRHKPIQKLYESSN</sequence>
<keyword evidence="8 11" id="KW-0418">Kinase</keyword>
<dbReference type="InterPro" id="IPR018094">
    <property type="entry name" value="Thymidylate_kinase"/>
</dbReference>
<dbReference type="NCBIfam" id="TIGR00041">
    <property type="entry name" value="DTMP_kinase"/>
    <property type="match status" value="1"/>
</dbReference>
<keyword evidence="9" id="KW-0067">ATP-binding</keyword>
<dbReference type="GO" id="GO:0006227">
    <property type="term" value="P:dUDP biosynthetic process"/>
    <property type="evidence" value="ECO:0007669"/>
    <property type="project" value="TreeGrafter"/>
</dbReference>
<keyword evidence="5" id="KW-0808">Transferase</keyword>
<proteinExistence type="inferred from homology"/>
<keyword evidence="7" id="KW-0547">Nucleotide-binding</keyword>
<evidence type="ECO:0000256" key="4">
    <source>
        <dbReference type="ARBA" id="ARBA00017144"/>
    </source>
</evidence>
<dbReference type="InterPro" id="IPR027417">
    <property type="entry name" value="P-loop_NTPase"/>
</dbReference>
<dbReference type="AlphaFoldDB" id="A0A0L7R523"/>
<dbReference type="GO" id="GO:0004550">
    <property type="term" value="F:nucleoside diphosphate kinase activity"/>
    <property type="evidence" value="ECO:0007669"/>
    <property type="project" value="TreeGrafter"/>
</dbReference>
<evidence type="ECO:0000313" key="11">
    <source>
        <dbReference type="EMBL" id="KOC65982.1"/>
    </source>
</evidence>
<evidence type="ECO:0000259" key="10">
    <source>
        <dbReference type="Pfam" id="PF02223"/>
    </source>
</evidence>
<dbReference type="PANTHER" id="PTHR10344">
    <property type="entry name" value="THYMIDYLATE KINASE"/>
    <property type="match status" value="1"/>
</dbReference>
<evidence type="ECO:0000256" key="7">
    <source>
        <dbReference type="ARBA" id="ARBA00022741"/>
    </source>
</evidence>
<evidence type="ECO:0000256" key="2">
    <source>
        <dbReference type="ARBA" id="ARBA00009776"/>
    </source>
</evidence>
<dbReference type="CDD" id="cd01672">
    <property type="entry name" value="TMPK"/>
    <property type="match status" value="1"/>
</dbReference>
<dbReference type="OrthoDB" id="425602at2759"/>
<accession>A0A0L7R523</accession>
<evidence type="ECO:0000256" key="8">
    <source>
        <dbReference type="ARBA" id="ARBA00022777"/>
    </source>
</evidence>
<protein>
    <recommendedName>
        <fullName evidence="4">Thymidylate kinase</fullName>
        <ecNumber evidence="3">2.7.4.9</ecNumber>
    </recommendedName>
</protein>
<evidence type="ECO:0000256" key="3">
    <source>
        <dbReference type="ARBA" id="ARBA00012980"/>
    </source>
</evidence>
<evidence type="ECO:0000256" key="1">
    <source>
        <dbReference type="ARBA" id="ARBA00004992"/>
    </source>
</evidence>
<dbReference type="SUPFAM" id="SSF52540">
    <property type="entry name" value="P-loop containing nucleoside triphosphate hydrolases"/>
    <property type="match status" value="1"/>
</dbReference>
<comment type="similarity">
    <text evidence="2">Belongs to the thymidylate kinase family.</text>
</comment>
<dbReference type="Proteomes" id="UP000053825">
    <property type="component" value="Unassembled WGS sequence"/>
</dbReference>
<keyword evidence="6" id="KW-0545">Nucleotide biosynthesis</keyword>
<dbReference type="FunFam" id="3.40.50.300:FF:000679">
    <property type="entry name" value="Thymidylate kinase"/>
    <property type="match status" value="1"/>
</dbReference>
<organism evidence="11 12">
    <name type="scientific">Habropoda laboriosa</name>
    <dbReference type="NCBI Taxonomy" id="597456"/>
    <lineage>
        <taxon>Eukaryota</taxon>
        <taxon>Metazoa</taxon>
        <taxon>Ecdysozoa</taxon>
        <taxon>Arthropoda</taxon>
        <taxon>Hexapoda</taxon>
        <taxon>Insecta</taxon>
        <taxon>Pterygota</taxon>
        <taxon>Neoptera</taxon>
        <taxon>Endopterygota</taxon>
        <taxon>Hymenoptera</taxon>
        <taxon>Apocrita</taxon>
        <taxon>Aculeata</taxon>
        <taxon>Apoidea</taxon>
        <taxon>Anthophila</taxon>
        <taxon>Apidae</taxon>
        <taxon>Habropoda</taxon>
    </lineage>
</organism>
<dbReference type="GO" id="GO:0005739">
    <property type="term" value="C:mitochondrion"/>
    <property type="evidence" value="ECO:0007669"/>
    <property type="project" value="TreeGrafter"/>
</dbReference>
<evidence type="ECO:0000256" key="6">
    <source>
        <dbReference type="ARBA" id="ARBA00022727"/>
    </source>
</evidence>
<dbReference type="EC" id="2.7.4.9" evidence="3"/>